<feature type="transmembrane region" description="Helical" evidence="1">
    <location>
        <begin position="43"/>
        <end position="61"/>
    </location>
</feature>
<evidence type="ECO:0000313" key="2">
    <source>
        <dbReference type="EMBL" id="MBB4684447.1"/>
    </source>
</evidence>
<proteinExistence type="predicted"/>
<keyword evidence="1" id="KW-0812">Transmembrane</keyword>
<comment type="caution">
    <text evidence="2">The sequence shown here is derived from an EMBL/GenBank/DDBJ whole genome shotgun (WGS) entry which is preliminary data.</text>
</comment>
<keyword evidence="3" id="KW-1185">Reference proteome</keyword>
<protein>
    <submittedName>
        <fullName evidence="2">Uncharacterized protein</fullName>
    </submittedName>
</protein>
<evidence type="ECO:0000313" key="3">
    <source>
        <dbReference type="Proteomes" id="UP000581769"/>
    </source>
</evidence>
<dbReference type="AlphaFoldDB" id="A0A840ISU6"/>
<dbReference type="RefSeq" id="WP_184779525.1">
    <property type="nucleotide sequence ID" value="NZ_JACHMG010000001.1"/>
</dbReference>
<accession>A0A840ISU6</accession>
<evidence type="ECO:0000256" key="1">
    <source>
        <dbReference type="SAM" id="Phobius"/>
    </source>
</evidence>
<reference evidence="2 3" key="1">
    <citation type="submission" date="2020-08" db="EMBL/GenBank/DDBJ databases">
        <title>Sequencing the genomes of 1000 actinobacteria strains.</title>
        <authorList>
            <person name="Klenk H.-P."/>
        </authorList>
    </citation>
    <scope>NUCLEOTIDE SEQUENCE [LARGE SCALE GENOMIC DNA]</scope>
    <source>
        <strain evidence="2 3">DSM 45859</strain>
    </source>
</reference>
<keyword evidence="1" id="KW-1133">Transmembrane helix</keyword>
<sequence>MIGGLEWTAAVAFVALLALVLTRTVVAEQGSAGKPVLRRMDIAAAVVVVALVAVLVARVLAEF</sequence>
<dbReference type="Proteomes" id="UP000581769">
    <property type="component" value="Unassembled WGS sequence"/>
</dbReference>
<gene>
    <name evidence="2" type="ORF">BJY18_001932</name>
</gene>
<organism evidence="2 3">
    <name type="scientific">Amycolatopsis jiangsuensis</name>
    <dbReference type="NCBI Taxonomy" id="1181879"/>
    <lineage>
        <taxon>Bacteria</taxon>
        <taxon>Bacillati</taxon>
        <taxon>Actinomycetota</taxon>
        <taxon>Actinomycetes</taxon>
        <taxon>Pseudonocardiales</taxon>
        <taxon>Pseudonocardiaceae</taxon>
        <taxon>Amycolatopsis</taxon>
    </lineage>
</organism>
<keyword evidence="1" id="KW-0472">Membrane</keyword>
<name>A0A840ISU6_9PSEU</name>
<dbReference type="EMBL" id="JACHMG010000001">
    <property type="protein sequence ID" value="MBB4684447.1"/>
    <property type="molecule type" value="Genomic_DNA"/>
</dbReference>